<protein>
    <recommendedName>
        <fullName evidence="4">Non-ribosomal peptide synthetase module</fullName>
    </recommendedName>
</protein>
<organism evidence="2 3">
    <name type="scientific">Salisediminibacterium halotolerans</name>
    <dbReference type="NCBI Taxonomy" id="517425"/>
    <lineage>
        <taxon>Bacteria</taxon>
        <taxon>Bacillati</taxon>
        <taxon>Bacillota</taxon>
        <taxon>Bacilli</taxon>
        <taxon>Bacillales</taxon>
        <taxon>Bacillaceae</taxon>
        <taxon>Salisediminibacterium</taxon>
    </lineage>
</organism>
<sequence length="245" mass="28571">MAYAETKVMKAFEIYAVLAKDGHTDKEALNQYIADDEVRGLVDSFAYQVDCITLIAGDTLYLLPETKFSPFHMSNDTFKRKYLRAKSTNADLYLLYFTVIVLFACFYDSYQTRQPTREFLPLTHWMQAVDERIAALKEHSDEELMQFEAEFSYNWRDIIQKWDDMNDVKESAKQQKGQTISRMSFMHQVQNFLEAQNLIAPIGNGELQLTEKAKTVVQRYFMDVEYNNGILAFLYEVEEELDAGD</sequence>
<evidence type="ECO:0008006" key="4">
    <source>
        <dbReference type="Google" id="ProtNLM"/>
    </source>
</evidence>
<evidence type="ECO:0000313" key="2">
    <source>
        <dbReference type="EMBL" id="SER90222.1"/>
    </source>
</evidence>
<dbReference type="EMBL" id="FOGV01000008">
    <property type="protein sequence ID" value="SER90222.1"/>
    <property type="molecule type" value="Genomic_DNA"/>
</dbReference>
<dbReference type="STRING" id="1464123.SAMN05444126_10876"/>
<proteinExistence type="predicted"/>
<dbReference type="Proteomes" id="UP000199318">
    <property type="component" value="Unassembled WGS sequence"/>
</dbReference>
<evidence type="ECO:0000256" key="1">
    <source>
        <dbReference type="SAM" id="Phobius"/>
    </source>
</evidence>
<name>A0A1H9SYY6_9BACI</name>
<dbReference type="AlphaFoldDB" id="A0A1H9SYY6"/>
<gene>
    <name evidence="2" type="ORF">SAMN05444126_10876</name>
</gene>
<dbReference type="Pfam" id="PF19539">
    <property type="entry name" value="DUF6063"/>
    <property type="match status" value="1"/>
</dbReference>
<keyword evidence="3" id="KW-1185">Reference proteome</keyword>
<keyword evidence="1" id="KW-0472">Membrane</keyword>
<dbReference type="InterPro" id="IPR045707">
    <property type="entry name" value="DUF6063"/>
</dbReference>
<dbReference type="RefSeq" id="WP_093072587.1">
    <property type="nucleotide sequence ID" value="NZ_FOGV01000008.1"/>
</dbReference>
<feature type="transmembrane region" description="Helical" evidence="1">
    <location>
        <begin position="90"/>
        <end position="110"/>
    </location>
</feature>
<keyword evidence="1" id="KW-1133">Transmembrane helix</keyword>
<dbReference type="OrthoDB" id="1888255at2"/>
<comment type="caution">
    <text evidence="2">The sequence shown here is derived from an EMBL/GenBank/DDBJ whole genome shotgun (WGS) entry which is preliminary data.</text>
</comment>
<keyword evidence="1" id="KW-0812">Transmembrane</keyword>
<accession>A0A1H9SYY6</accession>
<reference evidence="3" key="1">
    <citation type="submission" date="2016-10" db="EMBL/GenBank/DDBJ databases">
        <authorList>
            <person name="de Groot N.N."/>
        </authorList>
    </citation>
    <scope>NUCLEOTIDE SEQUENCE [LARGE SCALE GENOMIC DNA]</scope>
    <source>
        <strain evidence="3">10nlg</strain>
    </source>
</reference>
<evidence type="ECO:0000313" key="3">
    <source>
        <dbReference type="Proteomes" id="UP000199318"/>
    </source>
</evidence>